<proteinExistence type="predicted"/>
<evidence type="ECO:0000313" key="1">
    <source>
        <dbReference type="EMBL" id="MFD0925250.1"/>
    </source>
</evidence>
<accession>A0ABW3G8Q5</accession>
<dbReference type="Pfam" id="PF10698">
    <property type="entry name" value="DUF2505"/>
    <property type="match status" value="1"/>
</dbReference>
<evidence type="ECO:0000313" key="2">
    <source>
        <dbReference type="Proteomes" id="UP001597068"/>
    </source>
</evidence>
<organism evidence="1 2">
    <name type="scientific">Williamsia deligens</name>
    <dbReference type="NCBI Taxonomy" id="321325"/>
    <lineage>
        <taxon>Bacteria</taxon>
        <taxon>Bacillati</taxon>
        <taxon>Actinomycetota</taxon>
        <taxon>Actinomycetes</taxon>
        <taxon>Mycobacteriales</taxon>
        <taxon>Nocardiaceae</taxon>
        <taxon>Williamsia</taxon>
    </lineage>
</organism>
<name>A0ABW3G8Q5_9NOCA</name>
<gene>
    <name evidence="1" type="ORF">ACFQ04_05810</name>
</gene>
<dbReference type="EMBL" id="JBHTIL010000001">
    <property type="protein sequence ID" value="MFD0925250.1"/>
    <property type="molecule type" value="Genomic_DNA"/>
</dbReference>
<reference evidence="2" key="1">
    <citation type="journal article" date="2019" name="Int. J. Syst. Evol. Microbiol.">
        <title>The Global Catalogue of Microorganisms (GCM) 10K type strain sequencing project: providing services to taxonomists for standard genome sequencing and annotation.</title>
        <authorList>
            <consortium name="The Broad Institute Genomics Platform"/>
            <consortium name="The Broad Institute Genome Sequencing Center for Infectious Disease"/>
            <person name="Wu L."/>
            <person name="Ma J."/>
        </authorList>
    </citation>
    <scope>NUCLEOTIDE SEQUENCE [LARGE SCALE GENOMIC DNA]</scope>
    <source>
        <strain evidence="2">CCUG 50873</strain>
    </source>
</reference>
<sequence length="177" mass="19134">MPTAVDHVEPYPCSLEELLGALTDTRYWTDRAALMAAGGGDVIRFSPPQDGEGSFTAVVRQRIDSRSIPRALTRFAPSTVTVRCTETWLPRTGPEAHGSFLSEAEGLPATVRAQVTLVPTGADRCEMVFTGTVESSLAVVGSMVEKLLVTETSAGFATEREFTLDWLTRVRRSPSAT</sequence>
<comment type="caution">
    <text evidence="1">The sequence shown here is derived from an EMBL/GenBank/DDBJ whole genome shotgun (WGS) entry which is preliminary data.</text>
</comment>
<keyword evidence="2" id="KW-1185">Reference proteome</keyword>
<dbReference type="RefSeq" id="WP_253646784.1">
    <property type="nucleotide sequence ID" value="NZ_BAAAMO010000002.1"/>
</dbReference>
<dbReference type="Proteomes" id="UP001597068">
    <property type="component" value="Unassembled WGS sequence"/>
</dbReference>
<dbReference type="InterPro" id="IPR019639">
    <property type="entry name" value="DUF2505"/>
</dbReference>
<protein>
    <submittedName>
        <fullName evidence="1">DUF2505 domain-containing protein</fullName>
    </submittedName>
</protein>